<dbReference type="SMART" id="SM00175">
    <property type="entry name" value="RAB"/>
    <property type="match status" value="1"/>
</dbReference>
<reference evidence="4" key="1">
    <citation type="submission" date="2025-08" db="UniProtKB">
        <authorList>
            <consortium name="Ensembl"/>
        </authorList>
    </citation>
    <scope>IDENTIFICATION</scope>
</reference>
<dbReference type="InterPro" id="IPR027417">
    <property type="entry name" value="P-loop_NTPase"/>
</dbReference>
<evidence type="ECO:0000256" key="1">
    <source>
        <dbReference type="ARBA" id="ARBA00006270"/>
    </source>
</evidence>
<keyword evidence="5" id="KW-1185">Reference proteome</keyword>
<dbReference type="PANTHER" id="PTHR47978">
    <property type="match status" value="1"/>
</dbReference>
<evidence type="ECO:0000256" key="2">
    <source>
        <dbReference type="ARBA" id="ARBA00022741"/>
    </source>
</evidence>
<dbReference type="GO" id="GO:0005525">
    <property type="term" value="F:GTP binding"/>
    <property type="evidence" value="ECO:0007669"/>
    <property type="project" value="UniProtKB-KW"/>
</dbReference>
<evidence type="ECO:0000256" key="3">
    <source>
        <dbReference type="ARBA" id="ARBA00023134"/>
    </source>
</evidence>
<organism evidence="4 5">
    <name type="scientific">Mola mola</name>
    <name type="common">Ocean sunfish</name>
    <name type="synonym">Tetraodon mola</name>
    <dbReference type="NCBI Taxonomy" id="94237"/>
    <lineage>
        <taxon>Eukaryota</taxon>
        <taxon>Metazoa</taxon>
        <taxon>Chordata</taxon>
        <taxon>Craniata</taxon>
        <taxon>Vertebrata</taxon>
        <taxon>Euteleostomi</taxon>
        <taxon>Actinopterygii</taxon>
        <taxon>Neopterygii</taxon>
        <taxon>Teleostei</taxon>
        <taxon>Neoteleostei</taxon>
        <taxon>Acanthomorphata</taxon>
        <taxon>Eupercaria</taxon>
        <taxon>Tetraodontiformes</taxon>
        <taxon>Molidae</taxon>
        <taxon>Mola</taxon>
    </lineage>
</organism>
<dbReference type="Gene3D" id="3.40.50.300">
    <property type="entry name" value="P-loop containing nucleotide triphosphate hydrolases"/>
    <property type="match status" value="1"/>
</dbReference>
<evidence type="ECO:0000313" key="5">
    <source>
        <dbReference type="Proteomes" id="UP000261620"/>
    </source>
</evidence>
<comment type="similarity">
    <text evidence="1">Belongs to the small GTPase superfamily. Rab family.</text>
</comment>
<accession>A0A3Q3WYQ2</accession>
<protein>
    <submittedName>
        <fullName evidence="4">Uncharacterized protein</fullName>
    </submittedName>
</protein>
<keyword evidence="2" id="KW-0547">Nucleotide-binding</keyword>
<dbReference type="Ensembl" id="ENSMMOT00000014839.1">
    <property type="protein sequence ID" value="ENSMMOP00000014604.1"/>
    <property type="gene ID" value="ENSMMOG00000011158.1"/>
</dbReference>
<dbReference type="SUPFAM" id="SSF52540">
    <property type="entry name" value="P-loop containing nucleoside triphosphate hydrolases"/>
    <property type="match status" value="1"/>
</dbReference>
<dbReference type="Pfam" id="PF00071">
    <property type="entry name" value="Ras"/>
    <property type="match status" value="1"/>
</dbReference>
<dbReference type="SMART" id="SM00173">
    <property type="entry name" value="RAS"/>
    <property type="match status" value="1"/>
</dbReference>
<keyword evidence="3" id="KW-0342">GTP-binding</keyword>
<dbReference type="Proteomes" id="UP000261620">
    <property type="component" value="Unplaced"/>
</dbReference>
<dbReference type="InterPro" id="IPR001806">
    <property type="entry name" value="Small_GTPase"/>
</dbReference>
<dbReference type="SMART" id="SM00174">
    <property type="entry name" value="RHO"/>
    <property type="match status" value="1"/>
</dbReference>
<sequence length="177" mass="20007">MVKLRARCLLLGDAAVGKTALSHMFHNDGTLFQKNYSMVSTFRQKILELYLIDSAGKQTLVEACEKMWGELSMLCLVFDLTSEQSFVNCSYWMERVRAHCQGLHIPGILVGNKSDLTARREVQASVAQEWAQSRGMEYHETSAKEKENCDALLLSLAQTFHSLYQERRSAIQNLSPG</sequence>
<dbReference type="AlphaFoldDB" id="A0A3Q3WYQ2"/>
<dbReference type="PROSITE" id="PS51419">
    <property type="entry name" value="RAB"/>
    <property type="match status" value="1"/>
</dbReference>
<evidence type="ECO:0000313" key="4">
    <source>
        <dbReference type="Ensembl" id="ENSMMOP00000014604.1"/>
    </source>
</evidence>
<proteinExistence type="inferred from homology"/>
<name>A0A3Q3WYQ2_MOLML</name>
<dbReference type="PRINTS" id="PR00449">
    <property type="entry name" value="RASTRNSFRMNG"/>
</dbReference>
<reference evidence="4" key="2">
    <citation type="submission" date="2025-09" db="UniProtKB">
        <authorList>
            <consortium name="Ensembl"/>
        </authorList>
    </citation>
    <scope>IDENTIFICATION</scope>
</reference>
<dbReference type="GO" id="GO:0003924">
    <property type="term" value="F:GTPase activity"/>
    <property type="evidence" value="ECO:0007669"/>
    <property type="project" value="InterPro"/>
</dbReference>